<reference evidence="1" key="1">
    <citation type="journal article" date="2023" name="GigaByte">
        <title>Genome assembly of the bearded iris, Iris pallida Lam.</title>
        <authorList>
            <person name="Bruccoleri R.E."/>
            <person name="Oakeley E.J."/>
            <person name="Faust A.M.E."/>
            <person name="Altorfer M."/>
            <person name="Dessus-Babus S."/>
            <person name="Burckhardt D."/>
            <person name="Oertli M."/>
            <person name="Naumann U."/>
            <person name="Petersen F."/>
            <person name="Wong J."/>
        </authorList>
    </citation>
    <scope>NUCLEOTIDE SEQUENCE</scope>
    <source>
        <strain evidence="1">GSM-AAB239-AS_SAM_17_03QT</strain>
    </source>
</reference>
<evidence type="ECO:0000313" key="2">
    <source>
        <dbReference type="Proteomes" id="UP001140949"/>
    </source>
</evidence>
<accession>A0AAX6DTS1</accession>
<name>A0AAX6DTS1_IRIPA</name>
<comment type="caution">
    <text evidence="1">The sequence shown here is derived from an EMBL/GenBank/DDBJ whole genome shotgun (WGS) entry which is preliminary data.</text>
</comment>
<gene>
    <name evidence="1" type="ORF">M6B38_227205</name>
</gene>
<evidence type="ECO:0000313" key="1">
    <source>
        <dbReference type="EMBL" id="KAJ6795126.1"/>
    </source>
</evidence>
<dbReference type="EMBL" id="JANAVB010042018">
    <property type="protein sequence ID" value="KAJ6795126.1"/>
    <property type="molecule type" value="Genomic_DNA"/>
</dbReference>
<dbReference type="Proteomes" id="UP001140949">
    <property type="component" value="Unassembled WGS sequence"/>
</dbReference>
<dbReference type="AlphaFoldDB" id="A0AAX6DTS1"/>
<keyword evidence="2" id="KW-1185">Reference proteome</keyword>
<sequence>MNLKLNFSGDDRTGLWAPAKCKRTGPTGRCGISWILMMDRV</sequence>
<proteinExistence type="predicted"/>
<organism evidence="1 2">
    <name type="scientific">Iris pallida</name>
    <name type="common">Sweet iris</name>
    <dbReference type="NCBI Taxonomy" id="29817"/>
    <lineage>
        <taxon>Eukaryota</taxon>
        <taxon>Viridiplantae</taxon>
        <taxon>Streptophyta</taxon>
        <taxon>Embryophyta</taxon>
        <taxon>Tracheophyta</taxon>
        <taxon>Spermatophyta</taxon>
        <taxon>Magnoliopsida</taxon>
        <taxon>Liliopsida</taxon>
        <taxon>Asparagales</taxon>
        <taxon>Iridaceae</taxon>
        <taxon>Iridoideae</taxon>
        <taxon>Irideae</taxon>
        <taxon>Iris</taxon>
    </lineage>
</organism>
<reference evidence="1" key="2">
    <citation type="submission" date="2023-04" db="EMBL/GenBank/DDBJ databases">
        <authorList>
            <person name="Bruccoleri R.E."/>
            <person name="Oakeley E.J."/>
            <person name="Faust A.-M."/>
            <person name="Dessus-Babus S."/>
            <person name="Altorfer M."/>
            <person name="Burckhardt D."/>
            <person name="Oertli M."/>
            <person name="Naumann U."/>
            <person name="Petersen F."/>
            <person name="Wong J."/>
        </authorList>
    </citation>
    <scope>NUCLEOTIDE SEQUENCE</scope>
    <source>
        <strain evidence="1">GSM-AAB239-AS_SAM_17_03QT</strain>
        <tissue evidence="1">Leaf</tissue>
    </source>
</reference>
<protein>
    <submittedName>
        <fullName evidence="1">Uncharacterized protein</fullName>
    </submittedName>
</protein>